<dbReference type="InParanoid" id="A0A067M2S9"/>
<proteinExistence type="predicted"/>
<name>A0A067M2S9_BOTB1</name>
<dbReference type="InterPro" id="IPR016024">
    <property type="entry name" value="ARM-type_fold"/>
</dbReference>
<dbReference type="SUPFAM" id="SSF48371">
    <property type="entry name" value="ARM repeat"/>
    <property type="match status" value="1"/>
</dbReference>
<dbReference type="AlphaFoldDB" id="A0A067M2S9"/>
<evidence type="ECO:0000313" key="2">
    <source>
        <dbReference type="Proteomes" id="UP000027195"/>
    </source>
</evidence>
<keyword evidence="2" id="KW-1185">Reference proteome</keyword>
<evidence type="ECO:0000313" key="1">
    <source>
        <dbReference type="EMBL" id="KDQ09834.1"/>
    </source>
</evidence>
<accession>A0A067M2S9</accession>
<organism evidence="1 2">
    <name type="scientific">Botryobasidium botryosum (strain FD-172 SS1)</name>
    <dbReference type="NCBI Taxonomy" id="930990"/>
    <lineage>
        <taxon>Eukaryota</taxon>
        <taxon>Fungi</taxon>
        <taxon>Dikarya</taxon>
        <taxon>Basidiomycota</taxon>
        <taxon>Agaricomycotina</taxon>
        <taxon>Agaricomycetes</taxon>
        <taxon>Cantharellales</taxon>
        <taxon>Botryobasidiaceae</taxon>
        <taxon>Botryobasidium</taxon>
    </lineage>
</organism>
<reference evidence="2" key="1">
    <citation type="journal article" date="2014" name="Proc. Natl. Acad. Sci. U.S.A.">
        <title>Extensive sampling of basidiomycete genomes demonstrates inadequacy of the white-rot/brown-rot paradigm for wood decay fungi.</title>
        <authorList>
            <person name="Riley R."/>
            <person name="Salamov A.A."/>
            <person name="Brown D.W."/>
            <person name="Nagy L.G."/>
            <person name="Floudas D."/>
            <person name="Held B.W."/>
            <person name="Levasseur A."/>
            <person name="Lombard V."/>
            <person name="Morin E."/>
            <person name="Otillar R."/>
            <person name="Lindquist E.A."/>
            <person name="Sun H."/>
            <person name="LaButti K.M."/>
            <person name="Schmutz J."/>
            <person name="Jabbour D."/>
            <person name="Luo H."/>
            <person name="Baker S.E."/>
            <person name="Pisabarro A.G."/>
            <person name="Walton J.D."/>
            <person name="Blanchette R.A."/>
            <person name="Henrissat B."/>
            <person name="Martin F."/>
            <person name="Cullen D."/>
            <person name="Hibbett D.S."/>
            <person name="Grigoriev I.V."/>
        </authorList>
    </citation>
    <scope>NUCLEOTIDE SEQUENCE [LARGE SCALE GENOMIC DNA]</scope>
    <source>
        <strain evidence="2">FD-172 SS1</strain>
    </source>
</reference>
<sequence>MTTAGGLTLTGAERHNTHCLPSPAVHPLISADTLSAIGASVGAIPSRLGSAPRPFLGDGSRWLSQPLPASHTLAPHDTHFRHSQHFPIIPFDTVFGNQHISPLALLVTSSALHFCHSHLRHSLQRLAHFTLTNVEQFIFETAKISQLFCHQIIWNMKANCYKDDAVDKARDFYNREFDFFGEVTSISGKLKPFVKRTKAEKKMDEEMGKIKAGVGV</sequence>
<dbReference type="Proteomes" id="UP000027195">
    <property type="component" value="Unassembled WGS sequence"/>
</dbReference>
<dbReference type="EMBL" id="KL198074">
    <property type="protein sequence ID" value="KDQ09834.1"/>
    <property type="molecule type" value="Genomic_DNA"/>
</dbReference>
<protein>
    <submittedName>
        <fullName evidence="1">Uncharacterized protein</fullName>
    </submittedName>
</protein>
<dbReference type="HOGENOM" id="CLU_1277449_0_0_1"/>
<gene>
    <name evidence="1" type="ORF">BOTBODRAFT_178749</name>
</gene>
<dbReference type="STRING" id="930990.A0A067M2S9"/>
<dbReference type="OrthoDB" id="10264149at2759"/>